<dbReference type="PhylomeDB" id="E9GIX5"/>
<dbReference type="Proteomes" id="UP000000305">
    <property type="component" value="Unassembled WGS sequence"/>
</dbReference>
<evidence type="ECO:0008006" key="6">
    <source>
        <dbReference type="Google" id="ProtNLM"/>
    </source>
</evidence>
<organism evidence="4 5">
    <name type="scientific">Daphnia pulex</name>
    <name type="common">Water flea</name>
    <dbReference type="NCBI Taxonomy" id="6669"/>
    <lineage>
        <taxon>Eukaryota</taxon>
        <taxon>Metazoa</taxon>
        <taxon>Ecdysozoa</taxon>
        <taxon>Arthropoda</taxon>
        <taxon>Crustacea</taxon>
        <taxon>Branchiopoda</taxon>
        <taxon>Diplostraca</taxon>
        <taxon>Cladocera</taxon>
        <taxon>Anomopoda</taxon>
        <taxon>Daphniidae</taxon>
        <taxon>Daphnia</taxon>
    </lineage>
</organism>
<dbReference type="PANTHER" id="PTHR24364">
    <property type="entry name" value="LP06937P"/>
    <property type="match status" value="1"/>
</dbReference>
<keyword evidence="5" id="KW-1185">Reference proteome</keyword>
<accession>E9GIX5</accession>
<evidence type="ECO:0000313" key="5">
    <source>
        <dbReference type="Proteomes" id="UP000000305"/>
    </source>
</evidence>
<dbReference type="STRING" id="6669.E9GIX5"/>
<dbReference type="EMBL" id="GL732547">
    <property type="protein sequence ID" value="EFX80577.1"/>
    <property type="molecule type" value="Genomic_DNA"/>
</dbReference>
<evidence type="ECO:0000256" key="1">
    <source>
        <dbReference type="ARBA" id="ARBA00022614"/>
    </source>
</evidence>
<dbReference type="PANTHER" id="PTHR24364:SF18">
    <property type="entry name" value="LP06937P"/>
    <property type="match status" value="1"/>
</dbReference>
<dbReference type="Gene3D" id="3.80.10.10">
    <property type="entry name" value="Ribonuclease Inhibitor"/>
    <property type="match status" value="1"/>
</dbReference>
<dbReference type="AlphaFoldDB" id="E9GIX5"/>
<keyword evidence="2" id="KW-0732">Signal</keyword>
<evidence type="ECO:0000313" key="4">
    <source>
        <dbReference type="EMBL" id="EFX80577.1"/>
    </source>
</evidence>
<dbReference type="SUPFAM" id="SSF52058">
    <property type="entry name" value="L domain-like"/>
    <property type="match status" value="1"/>
</dbReference>
<evidence type="ECO:0000256" key="2">
    <source>
        <dbReference type="ARBA" id="ARBA00022729"/>
    </source>
</evidence>
<dbReference type="KEGG" id="dpx:DAPPUDRAFT_318463"/>
<proteinExistence type="predicted"/>
<keyword evidence="3" id="KW-0677">Repeat</keyword>
<reference evidence="4 5" key="1">
    <citation type="journal article" date="2011" name="Science">
        <title>The ecoresponsive genome of Daphnia pulex.</title>
        <authorList>
            <person name="Colbourne J.K."/>
            <person name="Pfrender M.E."/>
            <person name="Gilbert D."/>
            <person name="Thomas W.K."/>
            <person name="Tucker A."/>
            <person name="Oakley T.H."/>
            <person name="Tokishita S."/>
            <person name="Aerts A."/>
            <person name="Arnold G.J."/>
            <person name="Basu M.K."/>
            <person name="Bauer D.J."/>
            <person name="Caceres C.E."/>
            <person name="Carmel L."/>
            <person name="Casola C."/>
            <person name="Choi J.H."/>
            <person name="Detter J.C."/>
            <person name="Dong Q."/>
            <person name="Dusheyko S."/>
            <person name="Eads B.D."/>
            <person name="Frohlich T."/>
            <person name="Geiler-Samerotte K.A."/>
            <person name="Gerlach D."/>
            <person name="Hatcher P."/>
            <person name="Jogdeo S."/>
            <person name="Krijgsveld J."/>
            <person name="Kriventseva E.V."/>
            <person name="Kultz D."/>
            <person name="Laforsch C."/>
            <person name="Lindquist E."/>
            <person name="Lopez J."/>
            <person name="Manak J.R."/>
            <person name="Muller J."/>
            <person name="Pangilinan J."/>
            <person name="Patwardhan R.P."/>
            <person name="Pitluck S."/>
            <person name="Pritham E.J."/>
            <person name="Rechtsteiner A."/>
            <person name="Rho M."/>
            <person name="Rogozin I.B."/>
            <person name="Sakarya O."/>
            <person name="Salamov A."/>
            <person name="Schaack S."/>
            <person name="Shapiro H."/>
            <person name="Shiga Y."/>
            <person name="Skalitzky C."/>
            <person name="Smith Z."/>
            <person name="Souvorov A."/>
            <person name="Sung W."/>
            <person name="Tang Z."/>
            <person name="Tsuchiya D."/>
            <person name="Tu H."/>
            <person name="Vos H."/>
            <person name="Wang M."/>
            <person name="Wolf Y.I."/>
            <person name="Yamagata H."/>
            <person name="Yamada T."/>
            <person name="Ye Y."/>
            <person name="Shaw J.R."/>
            <person name="Andrews J."/>
            <person name="Crease T.J."/>
            <person name="Tang H."/>
            <person name="Lucas S.M."/>
            <person name="Robertson H.M."/>
            <person name="Bork P."/>
            <person name="Koonin E.V."/>
            <person name="Zdobnov E.M."/>
            <person name="Grigoriev I.V."/>
            <person name="Lynch M."/>
            <person name="Boore J.L."/>
        </authorList>
    </citation>
    <scope>NUCLEOTIDE SEQUENCE [LARGE SCALE GENOMIC DNA]</scope>
</reference>
<dbReference type="InterPro" id="IPR052286">
    <property type="entry name" value="Wnt_signaling_inhibitor"/>
</dbReference>
<dbReference type="eggNOG" id="KOG4237">
    <property type="taxonomic scope" value="Eukaryota"/>
</dbReference>
<dbReference type="GO" id="GO:0016020">
    <property type="term" value="C:membrane"/>
    <property type="evidence" value="ECO:0000318"/>
    <property type="project" value="GO_Central"/>
</dbReference>
<keyword evidence="1" id="KW-0433">Leucine-rich repeat</keyword>
<sequence length="276" mass="31336">MVAVTTAEETILKSLPINEGLINVVNICQEGYYPCTCETYPFDQIPSLYVNFKDVPSFVLPLTKPFVYSSIPFDVLCPNFELLPNTTATKTLAIESCPLFNEWDNVARQNRLTSLSLISLDNILEGLILTFNGLTQVPSQTQLFSQRQNVTLSDNNISTAGNGSLAFSTPKLKRLFLNRNGLSHFEPEAFQGDFSVCEVLLGYNDLTKLESTVFKSVLEQMDATDVGYFSVENNPFECDCDLAWIFRDNLKRSNQKWKMHQRKLLFIARPDRFRLL</sequence>
<gene>
    <name evidence="4" type="ORF">DAPPUDRAFT_318463</name>
</gene>
<protein>
    <recommendedName>
        <fullName evidence="6">LRRCT domain-containing protein</fullName>
    </recommendedName>
</protein>
<dbReference type="HOGENOM" id="CLU_1009223_0_0_1"/>
<dbReference type="InParanoid" id="E9GIX5"/>
<dbReference type="InterPro" id="IPR032675">
    <property type="entry name" value="LRR_dom_sf"/>
</dbReference>
<evidence type="ECO:0000256" key="3">
    <source>
        <dbReference type="ARBA" id="ARBA00022737"/>
    </source>
</evidence>
<name>E9GIX5_DAPPU</name>
<dbReference type="OrthoDB" id="1600340at2759"/>